<sequence length="185" mass="21854">NMIIEIQSDDENLHIEKSNSNFKIEFDEASVIDLTSNPSNPESLYDNEFENELAKVNYNEIEDNEHNEIEDIEDIEYNEIKDTDYNEIDDIDYNSFEDTNYNEIEDIDYNYLEDTSYDTNEIHSITESLRMQYMTRKPMGVGEKPIWNNSIKNTSHTEVDISKDFIQQNDEISLLQKTKEAKTYT</sequence>
<name>A0ABN7XEH6_GIGMA</name>
<feature type="non-terminal residue" evidence="1">
    <location>
        <position position="185"/>
    </location>
</feature>
<dbReference type="Proteomes" id="UP000789901">
    <property type="component" value="Unassembled WGS sequence"/>
</dbReference>
<proteinExistence type="predicted"/>
<organism evidence="1 2">
    <name type="scientific">Gigaspora margarita</name>
    <dbReference type="NCBI Taxonomy" id="4874"/>
    <lineage>
        <taxon>Eukaryota</taxon>
        <taxon>Fungi</taxon>
        <taxon>Fungi incertae sedis</taxon>
        <taxon>Mucoromycota</taxon>
        <taxon>Glomeromycotina</taxon>
        <taxon>Glomeromycetes</taxon>
        <taxon>Diversisporales</taxon>
        <taxon>Gigasporaceae</taxon>
        <taxon>Gigaspora</taxon>
    </lineage>
</organism>
<gene>
    <name evidence="1" type="ORF">GMARGA_LOCUS42358</name>
</gene>
<evidence type="ECO:0000313" key="1">
    <source>
        <dbReference type="EMBL" id="CAG8853537.1"/>
    </source>
</evidence>
<accession>A0ABN7XEH6</accession>
<comment type="caution">
    <text evidence="1">The sequence shown here is derived from an EMBL/GenBank/DDBJ whole genome shotgun (WGS) entry which is preliminary data.</text>
</comment>
<protein>
    <submittedName>
        <fullName evidence="1">24407_t:CDS:1</fullName>
    </submittedName>
</protein>
<evidence type="ECO:0000313" key="2">
    <source>
        <dbReference type="Proteomes" id="UP000789901"/>
    </source>
</evidence>
<keyword evidence="2" id="KW-1185">Reference proteome</keyword>
<reference evidence="1 2" key="1">
    <citation type="submission" date="2021-06" db="EMBL/GenBank/DDBJ databases">
        <authorList>
            <person name="Kallberg Y."/>
            <person name="Tangrot J."/>
            <person name="Rosling A."/>
        </authorList>
    </citation>
    <scope>NUCLEOTIDE SEQUENCE [LARGE SCALE GENOMIC DNA]</scope>
    <source>
        <strain evidence="1 2">120-4 pot B 10/14</strain>
    </source>
</reference>
<feature type="non-terminal residue" evidence="1">
    <location>
        <position position="1"/>
    </location>
</feature>
<dbReference type="EMBL" id="CAJVQB010125673">
    <property type="protein sequence ID" value="CAG8853537.1"/>
    <property type="molecule type" value="Genomic_DNA"/>
</dbReference>